<dbReference type="EMBL" id="GDQN01000868">
    <property type="protein sequence ID" value="JAT90186.1"/>
    <property type="molecule type" value="Transcribed_RNA"/>
</dbReference>
<gene>
    <name evidence="2" type="ORF">g.19584</name>
</gene>
<feature type="non-terminal residue" evidence="2">
    <location>
        <position position="130"/>
    </location>
</feature>
<reference evidence="2" key="1">
    <citation type="submission" date="2015-09" db="EMBL/GenBank/DDBJ databases">
        <title>De novo assembly of Pectinophora gossypiella (Pink Bollworm) gut transcriptome.</title>
        <authorList>
            <person name="Tassone E.E."/>
        </authorList>
    </citation>
    <scope>NUCLEOTIDE SEQUENCE</scope>
</reference>
<protein>
    <submittedName>
        <fullName evidence="2">Uncharacterized protein</fullName>
    </submittedName>
</protein>
<dbReference type="AlphaFoldDB" id="A0A1E1WTM2"/>
<feature type="non-terminal residue" evidence="2">
    <location>
        <position position="1"/>
    </location>
</feature>
<keyword evidence="1" id="KW-0175">Coiled coil</keyword>
<evidence type="ECO:0000313" key="2">
    <source>
        <dbReference type="EMBL" id="JAT90186.1"/>
    </source>
</evidence>
<proteinExistence type="predicted"/>
<name>A0A1E1WTM2_PECGO</name>
<evidence type="ECO:0000256" key="1">
    <source>
        <dbReference type="SAM" id="Coils"/>
    </source>
</evidence>
<feature type="coiled-coil region" evidence="1">
    <location>
        <begin position="6"/>
        <end position="128"/>
    </location>
</feature>
<dbReference type="OrthoDB" id="10064612at2759"/>
<organism evidence="2">
    <name type="scientific">Pectinophora gossypiella</name>
    <name type="common">Cotton pink bollworm</name>
    <name type="synonym">Depressaria gossypiella</name>
    <dbReference type="NCBI Taxonomy" id="13191"/>
    <lineage>
        <taxon>Eukaryota</taxon>
        <taxon>Metazoa</taxon>
        <taxon>Ecdysozoa</taxon>
        <taxon>Arthropoda</taxon>
        <taxon>Hexapoda</taxon>
        <taxon>Insecta</taxon>
        <taxon>Pterygota</taxon>
        <taxon>Neoptera</taxon>
        <taxon>Endopterygota</taxon>
        <taxon>Lepidoptera</taxon>
        <taxon>Glossata</taxon>
        <taxon>Ditrysia</taxon>
        <taxon>Gelechioidea</taxon>
        <taxon>Gelechiidae</taxon>
        <taxon>Apatetrinae</taxon>
        <taxon>Pectinophora</taxon>
    </lineage>
</organism>
<sequence length="130" mass="14807">EVKDRLAAAVEKANELGAANNELSAQLEYGRRELEKKEEAIIRLQRDIKELIHEFNSQASEMKNSMMKQEKELKETVSANESLKQALTNQEAFTKSVCDQSNQLQEKLAALEEEQVSAGKLIQELQMQDR</sequence>
<accession>A0A1E1WTM2</accession>